<feature type="coiled-coil region" evidence="1">
    <location>
        <begin position="27"/>
        <end position="103"/>
    </location>
</feature>
<dbReference type="EMBL" id="OU893351">
    <property type="protein sequence ID" value="CAG9789714.1"/>
    <property type="molecule type" value="Genomic_DNA"/>
</dbReference>
<keyword evidence="1" id="KW-0175">Coiled coil</keyword>
<keyword evidence="3" id="KW-1185">Reference proteome</keyword>
<dbReference type="AlphaFoldDB" id="A0A9N9R5I8"/>
<protein>
    <submittedName>
        <fullName evidence="2">Uncharacterized protein</fullName>
    </submittedName>
</protein>
<reference evidence="2" key="1">
    <citation type="submission" date="2021-12" db="EMBL/GenBank/DDBJ databases">
        <authorList>
            <person name="King R."/>
        </authorList>
    </citation>
    <scope>NUCLEOTIDE SEQUENCE</scope>
</reference>
<accession>A0A9N9R5I8</accession>
<organism evidence="2 3">
    <name type="scientific">Diatraea saccharalis</name>
    <name type="common">sugarcane borer</name>
    <dbReference type="NCBI Taxonomy" id="40085"/>
    <lineage>
        <taxon>Eukaryota</taxon>
        <taxon>Metazoa</taxon>
        <taxon>Ecdysozoa</taxon>
        <taxon>Arthropoda</taxon>
        <taxon>Hexapoda</taxon>
        <taxon>Insecta</taxon>
        <taxon>Pterygota</taxon>
        <taxon>Neoptera</taxon>
        <taxon>Endopterygota</taxon>
        <taxon>Lepidoptera</taxon>
        <taxon>Glossata</taxon>
        <taxon>Ditrysia</taxon>
        <taxon>Pyraloidea</taxon>
        <taxon>Crambidae</taxon>
        <taxon>Crambinae</taxon>
        <taxon>Diatraea</taxon>
    </lineage>
</organism>
<proteinExistence type="predicted"/>
<sequence length="128" mass="15122">MDISLEEKCENLMNIVVESRKRFGKMCREYEQKTSLIENRILNLQLETISSYRFKPKQTISHIEMDEASKDYEDEIVERSKRIEDLKKRLRSAQDVVLQLKSDNVARKLREPLNAEVLLSKAKIKHLS</sequence>
<reference evidence="2" key="2">
    <citation type="submission" date="2022-10" db="EMBL/GenBank/DDBJ databases">
        <authorList>
            <consortium name="ENA_rothamsted_submissions"/>
            <consortium name="culmorum"/>
            <person name="King R."/>
        </authorList>
    </citation>
    <scope>NUCLEOTIDE SEQUENCE</scope>
</reference>
<gene>
    <name evidence="2" type="ORF">DIATSA_LOCUS7421</name>
</gene>
<evidence type="ECO:0000313" key="2">
    <source>
        <dbReference type="EMBL" id="CAG9789714.1"/>
    </source>
</evidence>
<evidence type="ECO:0000256" key="1">
    <source>
        <dbReference type="SAM" id="Coils"/>
    </source>
</evidence>
<dbReference type="OrthoDB" id="7244275at2759"/>
<dbReference type="Proteomes" id="UP001153714">
    <property type="component" value="Chromosome 20"/>
</dbReference>
<name>A0A9N9R5I8_9NEOP</name>
<evidence type="ECO:0000313" key="3">
    <source>
        <dbReference type="Proteomes" id="UP001153714"/>
    </source>
</evidence>